<feature type="region of interest" description="Disordered" evidence="3">
    <location>
        <begin position="56"/>
        <end position="96"/>
    </location>
</feature>
<sequence length="96" mass="10728">MLRRALYECDVLGVRIVRSLSSDAKVKKGKMSAEDIVKKKTPKGKLDDVMEKPYEDPYLPRHPGGVNPVTGEINGPAGPEPTRYGDWERKGRVSDF</sequence>
<accession>A0A0M3JW75</accession>
<keyword evidence="5" id="KW-1185">Reference proteome</keyword>
<dbReference type="GO" id="GO:0005739">
    <property type="term" value="C:mitochondrion"/>
    <property type="evidence" value="ECO:0007669"/>
    <property type="project" value="TreeGrafter"/>
</dbReference>
<proteinExistence type="inferred from homology"/>
<gene>
    <name evidence="4" type="ORF">ASIM_LOCUS11987</name>
</gene>
<dbReference type="Pfam" id="PF07896">
    <property type="entry name" value="DUF1674"/>
    <property type="match status" value="1"/>
</dbReference>
<comment type="similarity">
    <text evidence="1">Belongs to the SDHAF4 family.</text>
</comment>
<evidence type="ECO:0000313" key="5">
    <source>
        <dbReference type="Proteomes" id="UP000267096"/>
    </source>
</evidence>
<dbReference type="PANTHER" id="PTHR28524">
    <property type="entry name" value="SUCCINATE DEHYDROGENASE ASSEMBLY FACTOR 4, MITOCHONDRIAL"/>
    <property type="match status" value="1"/>
</dbReference>
<dbReference type="EMBL" id="UYRR01031125">
    <property type="protein sequence ID" value="VDK46301.1"/>
    <property type="molecule type" value="Genomic_DNA"/>
</dbReference>
<feature type="compositionally biased region" description="Basic and acidic residues" evidence="3">
    <location>
        <begin position="83"/>
        <end position="96"/>
    </location>
</feature>
<evidence type="ECO:0000313" key="6">
    <source>
        <dbReference type="WBParaSite" id="ASIM_0001252101-mRNA-1"/>
    </source>
</evidence>
<evidence type="ECO:0000256" key="2">
    <source>
        <dbReference type="ARBA" id="ARBA00022170"/>
    </source>
</evidence>
<dbReference type="PANTHER" id="PTHR28524:SF3">
    <property type="entry name" value="SUCCINATE DEHYDROGENASE ASSEMBLY FACTOR 4, MITOCHONDRIAL"/>
    <property type="match status" value="1"/>
</dbReference>
<dbReference type="OrthoDB" id="201362at2759"/>
<evidence type="ECO:0000313" key="4">
    <source>
        <dbReference type="EMBL" id="VDK46301.1"/>
    </source>
</evidence>
<protein>
    <recommendedName>
        <fullName evidence="2">Succinate dehydrogenase assembly factor 4, mitochondrial</fullName>
    </recommendedName>
</protein>
<dbReference type="WBParaSite" id="ASIM_0001252101-mRNA-1">
    <property type="protein sequence ID" value="ASIM_0001252101-mRNA-1"/>
    <property type="gene ID" value="ASIM_0001252101"/>
</dbReference>
<organism evidence="6">
    <name type="scientific">Anisakis simplex</name>
    <name type="common">Herring worm</name>
    <dbReference type="NCBI Taxonomy" id="6269"/>
    <lineage>
        <taxon>Eukaryota</taxon>
        <taxon>Metazoa</taxon>
        <taxon>Ecdysozoa</taxon>
        <taxon>Nematoda</taxon>
        <taxon>Chromadorea</taxon>
        <taxon>Rhabditida</taxon>
        <taxon>Spirurina</taxon>
        <taxon>Ascaridomorpha</taxon>
        <taxon>Ascaridoidea</taxon>
        <taxon>Anisakidae</taxon>
        <taxon>Anisakis</taxon>
        <taxon>Anisakis simplex complex</taxon>
    </lineage>
</organism>
<dbReference type="InterPro" id="IPR012875">
    <property type="entry name" value="SDHF4"/>
</dbReference>
<name>A0A0M3JW75_ANISI</name>
<reference evidence="6" key="1">
    <citation type="submission" date="2017-02" db="UniProtKB">
        <authorList>
            <consortium name="WormBaseParasite"/>
        </authorList>
    </citation>
    <scope>IDENTIFICATION</scope>
</reference>
<evidence type="ECO:0000256" key="3">
    <source>
        <dbReference type="SAM" id="MobiDB-lite"/>
    </source>
</evidence>
<reference evidence="4 5" key="2">
    <citation type="submission" date="2018-11" db="EMBL/GenBank/DDBJ databases">
        <authorList>
            <consortium name="Pathogen Informatics"/>
        </authorList>
    </citation>
    <scope>NUCLEOTIDE SEQUENCE [LARGE SCALE GENOMIC DNA]</scope>
</reference>
<dbReference type="Proteomes" id="UP000267096">
    <property type="component" value="Unassembled WGS sequence"/>
</dbReference>
<dbReference type="GO" id="GO:0034553">
    <property type="term" value="P:mitochondrial respiratory chain complex II assembly"/>
    <property type="evidence" value="ECO:0007669"/>
    <property type="project" value="TreeGrafter"/>
</dbReference>
<evidence type="ECO:0000256" key="1">
    <source>
        <dbReference type="ARBA" id="ARBA00005701"/>
    </source>
</evidence>
<dbReference type="AlphaFoldDB" id="A0A0M3JW75"/>